<feature type="transmembrane region" description="Helical" evidence="1">
    <location>
        <begin position="89"/>
        <end position="109"/>
    </location>
</feature>
<dbReference type="SMART" id="SM00267">
    <property type="entry name" value="GGDEF"/>
    <property type="match status" value="1"/>
</dbReference>
<accession>A0A1W1UR78</accession>
<proteinExistence type="predicted"/>
<evidence type="ECO:0000259" key="2">
    <source>
        <dbReference type="PROSITE" id="PS50887"/>
    </source>
</evidence>
<feature type="transmembrane region" description="Helical" evidence="1">
    <location>
        <begin position="147"/>
        <end position="168"/>
    </location>
</feature>
<sequence length="372" mass="40761">MTPLHLPPIGTSLRIAPSEPRHTPITAAFGRPLRFLLWIPFICSLWGLLIYLLFGNSVREYLFLMLATLLIHGTALFGPRPIRQCLEGVISSLYALILLGVWICGLYVLPTHPGSPIALLSVALLAPVVYTFLFLQHSPRRARLEALGLAGTLVMVGIPHTVATLRMVGPFVGVPLPLIVLTAHGALIIMLHHFAQLQVELSLERERTAMLGQLANHDVLTGLRNRRAFEEDLVREVARSERHNTVFGVIVIDVDGLKRVNDTHGHDAGDALLVSFGKALTSVFRAEDQVFRLGGDEFAVLLVEPTQEYQQVVLSRVQEAVGMVRAQAFPGVGASAGVAFFPADGIGSAVMTVADRRMYESKRSRNPALHLY</sequence>
<dbReference type="PROSITE" id="PS50887">
    <property type="entry name" value="GGDEF"/>
    <property type="match status" value="1"/>
</dbReference>
<dbReference type="SUPFAM" id="SSF55073">
    <property type="entry name" value="Nucleotide cyclase"/>
    <property type="match status" value="1"/>
</dbReference>
<dbReference type="InterPro" id="IPR000160">
    <property type="entry name" value="GGDEF_dom"/>
</dbReference>
<evidence type="ECO:0000313" key="3">
    <source>
        <dbReference type="EMBL" id="SMB83204.1"/>
    </source>
</evidence>
<dbReference type="EMBL" id="FWWU01000006">
    <property type="protein sequence ID" value="SMB83204.1"/>
    <property type="molecule type" value="Genomic_DNA"/>
</dbReference>
<dbReference type="Gene3D" id="3.30.70.270">
    <property type="match status" value="1"/>
</dbReference>
<dbReference type="RefSeq" id="WP_084046403.1">
    <property type="nucleotide sequence ID" value="NZ_FWWU01000006.1"/>
</dbReference>
<dbReference type="CDD" id="cd01949">
    <property type="entry name" value="GGDEF"/>
    <property type="match status" value="1"/>
</dbReference>
<dbReference type="NCBIfam" id="TIGR00254">
    <property type="entry name" value="GGDEF"/>
    <property type="match status" value="1"/>
</dbReference>
<feature type="transmembrane region" description="Helical" evidence="1">
    <location>
        <begin position="174"/>
        <end position="195"/>
    </location>
</feature>
<feature type="transmembrane region" description="Helical" evidence="1">
    <location>
        <begin position="35"/>
        <end position="54"/>
    </location>
</feature>
<keyword evidence="1" id="KW-0812">Transmembrane</keyword>
<reference evidence="3 4" key="1">
    <citation type="submission" date="2017-04" db="EMBL/GenBank/DDBJ databases">
        <authorList>
            <person name="Afonso C.L."/>
            <person name="Miller P.J."/>
            <person name="Scott M.A."/>
            <person name="Spackman E."/>
            <person name="Goraichik I."/>
            <person name="Dimitrov K.M."/>
            <person name="Suarez D.L."/>
            <person name="Swayne D.E."/>
        </authorList>
    </citation>
    <scope>NUCLEOTIDE SEQUENCE [LARGE SCALE GENOMIC DNA]</scope>
    <source>
        <strain evidence="3 4">KR-140</strain>
    </source>
</reference>
<feature type="domain" description="GGDEF" evidence="2">
    <location>
        <begin position="245"/>
        <end position="372"/>
    </location>
</feature>
<dbReference type="OrthoDB" id="68376at2"/>
<protein>
    <submittedName>
        <fullName evidence="3">Diguanylate cyclase (GGDEF) domain-containing protein</fullName>
    </submittedName>
</protein>
<dbReference type="Proteomes" id="UP000192582">
    <property type="component" value="Unassembled WGS sequence"/>
</dbReference>
<keyword evidence="1" id="KW-1133">Transmembrane helix</keyword>
<evidence type="ECO:0000313" key="4">
    <source>
        <dbReference type="Proteomes" id="UP000192582"/>
    </source>
</evidence>
<feature type="transmembrane region" description="Helical" evidence="1">
    <location>
        <begin position="60"/>
        <end position="77"/>
    </location>
</feature>
<name>A0A1W1UR78_9DEIO</name>
<evidence type="ECO:0000256" key="1">
    <source>
        <dbReference type="SAM" id="Phobius"/>
    </source>
</evidence>
<feature type="transmembrane region" description="Helical" evidence="1">
    <location>
        <begin position="115"/>
        <end position="135"/>
    </location>
</feature>
<keyword evidence="4" id="KW-1185">Reference proteome</keyword>
<dbReference type="InterPro" id="IPR043128">
    <property type="entry name" value="Rev_trsase/Diguanyl_cyclase"/>
</dbReference>
<dbReference type="PANTHER" id="PTHR45138">
    <property type="entry name" value="REGULATORY COMPONENTS OF SENSORY TRANSDUCTION SYSTEM"/>
    <property type="match status" value="1"/>
</dbReference>
<dbReference type="InterPro" id="IPR029787">
    <property type="entry name" value="Nucleotide_cyclase"/>
</dbReference>
<dbReference type="Pfam" id="PF00990">
    <property type="entry name" value="GGDEF"/>
    <property type="match status" value="1"/>
</dbReference>
<dbReference type="AlphaFoldDB" id="A0A1W1UR78"/>
<keyword evidence="1" id="KW-0472">Membrane</keyword>
<dbReference type="InterPro" id="IPR050469">
    <property type="entry name" value="Diguanylate_Cyclase"/>
</dbReference>
<dbReference type="GO" id="GO:0052621">
    <property type="term" value="F:diguanylate cyclase activity"/>
    <property type="evidence" value="ECO:0007669"/>
    <property type="project" value="TreeGrafter"/>
</dbReference>
<dbReference type="PANTHER" id="PTHR45138:SF9">
    <property type="entry name" value="DIGUANYLATE CYCLASE DGCM-RELATED"/>
    <property type="match status" value="1"/>
</dbReference>
<dbReference type="STRING" id="695939.SAMN00790413_04304"/>
<organism evidence="3 4">
    <name type="scientific">Deinococcus hopiensis KR-140</name>
    <dbReference type="NCBI Taxonomy" id="695939"/>
    <lineage>
        <taxon>Bacteria</taxon>
        <taxon>Thermotogati</taxon>
        <taxon>Deinococcota</taxon>
        <taxon>Deinococci</taxon>
        <taxon>Deinococcales</taxon>
        <taxon>Deinococcaceae</taxon>
        <taxon>Deinococcus</taxon>
    </lineage>
</organism>
<gene>
    <name evidence="3" type="ORF">SAMN00790413_04304</name>
</gene>